<feature type="signal peptide" evidence="1">
    <location>
        <begin position="1"/>
        <end position="28"/>
    </location>
</feature>
<evidence type="ECO:0000313" key="3">
    <source>
        <dbReference type="Proteomes" id="UP001501337"/>
    </source>
</evidence>
<dbReference type="Pfam" id="PF19582">
    <property type="entry name" value="AdeT1_2"/>
    <property type="match status" value="1"/>
</dbReference>
<evidence type="ECO:0000313" key="2">
    <source>
        <dbReference type="EMBL" id="GAA3963722.1"/>
    </source>
</evidence>
<dbReference type="Gene3D" id="3.40.190.170">
    <property type="entry name" value="Bacterial extracellular solute-binding protein, family 7"/>
    <property type="match status" value="1"/>
</dbReference>
<dbReference type="Proteomes" id="UP001501337">
    <property type="component" value="Unassembled WGS sequence"/>
</dbReference>
<dbReference type="RefSeq" id="WP_344806217.1">
    <property type="nucleotide sequence ID" value="NZ_BAABBO010000009.1"/>
</dbReference>
<organism evidence="2 3">
    <name type="scientific">Allohahella marinimesophila</name>
    <dbReference type="NCBI Taxonomy" id="1054972"/>
    <lineage>
        <taxon>Bacteria</taxon>
        <taxon>Pseudomonadati</taxon>
        <taxon>Pseudomonadota</taxon>
        <taxon>Gammaproteobacteria</taxon>
        <taxon>Oceanospirillales</taxon>
        <taxon>Hahellaceae</taxon>
        <taxon>Allohahella</taxon>
    </lineage>
</organism>
<feature type="chain" id="PRO_5046458184" description="TRAP-type C4-dicarboxylate transport system substrate-binding protein" evidence="1">
    <location>
        <begin position="29"/>
        <end position="339"/>
    </location>
</feature>
<reference evidence="3" key="1">
    <citation type="journal article" date="2019" name="Int. J. Syst. Evol. Microbiol.">
        <title>The Global Catalogue of Microorganisms (GCM) 10K type strain sequencing project: providing services to taxonomists for standard genome sequencing and annotation.</title>
        <authorList>
            <consortium name="The Broad Institute Genomics Platform"/>
            <consortium name="The Broad Institute Genome Sequencing Center for Infectious Disease"/>
            <person name="Wu L."/>
            <person name="Ma J."/>
        </authorList>
    </citation>
    <scope>NUCLEOTIDE SEQUENCE [LARGE SCALE GENOMIC DNA]</scope>
    <source>
        <strain evidence="3">JCM 17555</strain>
    </source>
</reference>
<proteinExistence type="predicted"/>
<keyword evidence="1" id="KW-0732">Signal</keyword>
<keyword evidence="3" id="KW-1185">Reference proteome</keyword>
<name>A0ABP7PDC9_9GAMM</name>
<evidence type="ECO:0008006" key="4">
    <source>
        <dbReference type="Google" id="ProtNLM"/>
    </source>
</evidence>
<dbReference type="InterPro" id="IPR045758">
    <property type="entry name" value="AdeT1/2"/>
</dbReference>
<comment type="caution">
    <text evidence="2">The sequence shown here is derived from an EMBL/GenBank/DDBJ whole genome shotgun (WGS) entry which is preliminary data.</text>
</comment>
<accession>A0ABP7PDC9</accession>
<evidence type="ECO:0000256" key="1">
    <source>
        <dbReference type="SAM" id="SignalP"/>
    </source>
</evidence>
<gene>
    <name evidence="2" type="ORF">GCM10022278_21910</name>
</gene>
<dbReference type="InterPro" id="IPR038404">
    <property type="entry name" value="TRAP_DctP_sf"/>
</dbReference>
<protein>
    <recommendedName>
        <fullName evidence="4">TRAP-type C4-dicarboxylate transport system substrate-binding protein</fullName>
    </recommendedName>
</protein>
<sequence>MQLSTGVRAAAAACVLVSASLLTTAVSAAEKRSLCIFDPLGATGPIFTLTKATKVKALGLGYDLELRAYTDEKIASDDFLAGQCDAALLTDVRAREFNRFTGTLVAVGAIPGYDELSTLLQTLSSPKAAPLMKSENYEIAGIAPAGAIYVLLRDRAIDSVEKIQGKKIATLDYDPAAVAMVRHVGGSVVSATTSSFAGKFNNGSVDVAYAPAVAYQPMELYKGVEPDGSVFNYNFAQMTFQLVVTSDKFSDSFKQNMREYYQSRFGEFMDIVKKAEAEIPANVWVQPTNDQAAGFDSMLKDVRISLRDEGVYHPKMLKLMQKVRCQSEATKAECVDGRE</sequence>
<dbReference type="EMBL" id="BAABBO010000009">
    <property type="protein sequence ID" value="GAA3963722.1"/>
    <property type="molecule type" value="Genomic_DNA"/>
</dbReference>